<feature type="signal peptide" evidence="1">
    <location>
        <begin position="1"/>
        <end position="19"/>
    </location>
</feature>
<dbReference type="AlphaFoldDB" id="A0A9P4V113"/>
<sequence length="223" mass="24449">MKSFAVTALLASLPTAFTALPDDITAVPLPDGCASYPAYDAETGTAGPWLIQAVNTENPAIEGFSDTNVYSIAIADRKPTIRWGYITIPTRNDIAKTRLQCSNNTLQAWTDSDLTPAGAPTNVQWLDLLLSPYPYDQPLMYKLGEGLPVKTFEHWRDGQKQEGVYLGGYDNATTWGFTYYPADQGSSGLDYYYMRLLGPDSADPSTGEKLGKNETRGFLRVVV</sequence>
<keyword evidence="1" id="KW-0732">Signal</keyword>
<dbReference type="OrthoDB" id="3545468at2759"/>
<gene>
    <name evidence="2" type="ORF">EJ04DRAFT_578157</name>
</gene>
<accession>A0A9P4V113</accession>
<organism evidence="2 3">
    <name type="scientific">Polyplosphaeria fusca</name>
    <dbReference type="NCBI Taxonomy" id="682080"/>
    <lineage>
        <taxon>Eukaryota</taxon>
        <taxon>Fungi</taxon>
        <taxon>Dikarya</taxon>
        <taxon>Ascomycota</taxon>
        <taxon>Pezizomycotina</taxon>
        <taxon>Dothideomycetes</taxon>
        <taxon>Pleosporomycetidae</taxon>
        <taxon>Pleosporales</taxon>
        <taxon>Tetraplosphaeriaceae</taxon>
        <taxon>Polyplosphaeria</taxon>
    </lineage>
</organism>
<reference evidence="2" key="1">
    <citation type="journal article" date="2020" name="Stud. Mycol.">
        <title>101 Dothideomycetes genomes: a test case for predicting lifestyles and emergence of pathogens.</title>
        <authorList>
            <person name="Haridas S."/>
            <person name="Albert R."/>
            <person name="Binder M."/>
            <person name="Bloem J."/>
            <person name="Labutti K."/>
            <person name="Salamov A."/>
            <person name="Andreopoulos B."/>
            <person name="Baker S."/>
            <person name="Barry K."/>
            <person name="Bills G."/>
            <person name="Bluhm B."/>
            <person name="Cannon C."/>
            <person name="Castanera R."/>
            <person name="Culley D."/>
            <person name="Daum C."/>
            <person name="Ezra D."/>
            <person name="Gonzalez J."/>
            <person name="Henrissat B."/>
            <person name="Kuo A."/>
            <person name="Liang C."/>
            <person name="Lipzen A."/>
            <person name="Lutzoni F."/>
            <person name="Magnuson J."/>
            <person name="Mondo S."/>
            <person name="Nolan M."/>
            <person name="Ohm R."/>
            <person name="Pangilinan J."/>
            <person name="Park H.-J."/>
            <person name="Ramirez L."/>
            <person name="Alfaro M."/>
            <person name="Sun H."/>
            <person name="Tritt A."/>
            <person name="Yoshinaga Y."/>
            <person name="Zwiers L.-H."/>
            <person name="Turgeon B."/>
            <person name="Goodwin S."/>
            <person name="Spatafora J."/>
            <person name="Crous P."/>
            <person name="Grigoriev I."/>
        </authorList>
    </citation>
    <scope>NUCLEOTIDE SEQUENCE</scope>
    <source>
        <strain evidence="2">CBS 125425</strain>
    </source>
</reference>
<dbReference type="Proteomes" id="UP000799444">
    <property type="component" value="Unassembled WGS sequence"/>
</dbReference>
<evidence type="ECO:0000313" key="3">
    <source>
        <dbReference type="Proteomes" id="UP000799444"/>
    </source>
</evidence>
<protein>
    <submittedName>
        <fullName evidence="2">Uncharacterized protein</fullName>
    </submittedName>
</protein>
<comment type="caution">
    <text evidence="2">The sequence shown here is derived from an EMBL/GenBank/DDBJ whole genome shotgun (WGS) entry which is preliminary data.</text>
</comment>
<name>A0A9P4V113_9PLEO</name>
<proteinExistence type="predicted"/>
<dbReference type="EMBL" id="ML996172">
    <property type="protein sequence ID" value="KAF2732736.1"/>
    <property type="molecule type" value="Genomic_DNA"/>
</dbReference>
<evidence type="ECO:0000256" key="1">
    <source>
        <dbReference type="SAM" id="SignalP"/>
    </source>
</evidence>
<evidence type="ECO:0000313" key="2">
    <source>
        <dbReference type="EMBL" id="KAF2732736.1"/>
    </source>
</evidence>
<keyword evidence="3" id="KW-1185">Reference proteome</keyword>
<feature type="chain" id="PRO_5040282354" evidence="1">
    <location>
        <begin position="20"/>
        <end position="223"/>
    </location>
</feature>